<evidence type="ECO:0000256" key="1">
    <source>
        <dbReference type="SAM" id="MobiDB-lite"/>
    </source>
</evidence>
<proteinExistence type="predicted"/>
<comment type="caution">
    <text evidence="2">The sequence shown here is derived from an EMBL/GenBank/DDBJ whole genome shotgun (WGS) entry which is preliminary data.</text>
</comment>
<evidence type="ECO:0000313" key="2">
    <source>
        <dbReference type="EMBL" id="CAA2961719.1"/>
    </source>
</evidence>
<dbReference type="Gramene" id="OE9A064794T1">
    <property type="protein sequence ID" value="OE9A064794C1"/>
    <property type="gene ID" value="OE9A064794"/>
</dbReference>
<gene>
    <name evidence="2" type="ORF">OLEA9_A064794</name>
</gene>
<evidence type="ECO:0000313" key="3">
    <source>
        <dbReference type="Proteomes" id="UP000594638"/>
    </source>
</evidence>
<keyword evidence="3" id="KW-1185">Reference proteome</keyword>
<dbReference type="Proteomes" id="UP000594638">
    <property type="component" value="Unassembled WGS sequence"/>
</dbReference>
<dbReference type="AlphaFoldDB" id="A0A8S0Q6C8"/>
<sequence>IHIAAAMAMEERERRRETKAKGRYCQYDPIHHGVGCESTAPRCESDLLIDLAVSNL</sequence>
<protein>
    <submittedName>
        <fullName evidence="2">Uncharacterized protein</fullName>
    </submittedName>
</protein>
<dbReference type="EMBL" id="CACTIH010000599">
    <property type="protein sequence ID" value="CAA2961719.1"/>
    <property type="molecule type" value="Genomic_DNA"/>
</dbReference>
<feature type="region of interest" description="Disordered" evidence="1">
    <location>
        <begin position="1"/>
        <end position="20"/>
    </location>
</feature>
<feature type="compositionally biased region" description="Basic and acidic residues" evidence="1">
    <location>
        <begin position="9"/>
        <end position="20"/>
    </location>
</feature>
<accession>A0A8S0Q6C8</accession>
<organism evidence="2 3">
    <name type="scientific">Olea europaea subsp. europaea</name>
    <dbReference type="NCBI Taxonomy" id="158383"/>
    <lineage>
        <taxon>Eukaryota</taxon>
        <taxon>Viridiplantae</taxon>
        <taxon>Streptophyta</taxon>
        <taxon>Embryophyta</taxon>
        <taxon>Tracheophyta</taxon>
        <taxon>Spermatophyta</taxon>
        <taxon>Magnoliopsida</taxon>
        <taxon>eudicotyledons</taxon>
        <taxon>Gunneridae</taxon>
        <taxon>Pentapetalae</taxon>
        <taxon>asterids</taxon>
        <taxon>lamiids</taxon>
        <taxon>Lamiales</taxon>
        <taxon>Oleaceae</taxon>
        <taxon>Oleeae</taxon>
        <taxon>Olea</taxon>
    </lineage>
</organism>
<reference evidence="2 3" key="1">
    <citation type="submission" date="2019-12" db="EMBL/GenBank/DDBJ databases">
        <authorList>
            <person name="Alioto T."/>
            <person name="Alioto T."/>
            <person name="Gomez Garrido J."/>
        </authorList>
    </citation>
    <scope>NUCLEOTIDE SEQUENCE [LARGE SCALE GENOMIC DNA]</scope>
</reference>
<name>A0A8S0Q6C8_OLEEU</name>
<feature type="non-terminal residue" evidence="2">
    <location>
        <position position="1"/>
    </location>
</feature>